<reference evidence="2 3" key="1">
    <citation type="submission" date="2014-12" db="EMBL/GenBank/DDBJ databases">
        <title>Complete genome sequence of Francisella guanzhouensis strain 08HL01032 isolated from air-conditioning system in China.</title>
        <authorList>
            <person name="Svensson D."/>
            <person name="Ohrman C."/>
            <person name="Backman S."/>
            <person name="Karlsson E."/>
            <person name="Nilsson E."/>
            <person name="Bystrom M."/>
            <person name="Larkeryd A."/>
            <person name="Stenberg P."/>
            <person name="Scholtz H.C."/>
            <person name="Forsman M."/>
            <person name="Sjodin A."/>
        </authorList>
    </citation>
    <scope>NUCLEOTIDE SEQUENCE [LARGE SCALE GENOMIC DNA]</scope>
    <source>
        <strain evidence="2 3">08HL01032</strain>
    </source>
</reference>
<name>A0A0A8E2N8_9GAMM</name>
<dbReference type="EMBL" id="CP010427">
    <property type="protein sequence ID" value="AJC48258.1"/>
    <property type="molecule type" value="Genomic_DNA"/>
</dbReference>
<keyword evidence="1" id="KW-0472">Membrane</keyword>
<organism evidence="2 3">
    <name type="scientific">Allofrancisella guangzhouensis</name>
    <dbReference type="NCBI Taxonomy" id="594679"/>
    <lineage>
        <taxon>Bacteria</taxon>
        <taxon>Pseudomonadati</taxon>
        <taxon>Pseudomonadota</taxon>
        <taxon>Gammaproteobacteria</taxon>
        <taxon>Thiotrichales</taxon>
        <taxon>Francisellaceae</taxon>
        <taxon>Allofrancisella</taxon>
    </lineage>
</organism>
<dbReference type="AlphaFoldDB" id="A0A0A8E2N8"/>
<evidence type="ECO:0000313" key="3">
    <source>
        <dbReference type="Proteomes" id="UP000031104"/>
    </source>
</evidence>
<evidence type="ECO:0000256" key="1">
    <source>
        <dbReference type="SAM" id="Phobius"/>
    </source>
</evidence>
<keyword evidence="1" id="KW-0812">Transmembrane</keyword>
<feature type="transmembrane region" description="Helical" evidence="1">
    <location>
        <begin position="6"/>
        <end position="27"/>
    </location>
</feature>
<dbReference type="STRING" id="594679.SD28_00555"/>
<accession>A0A0A8E2N8</accession>
<keyword evidence="3" id="KW-1185">Reference proteome</keyword>
<evidence type="ECO:0000313" key="2">
    <source>
        <dbReference type="EMBL" id="AJC48258.1"/>
    </source>
</evidence>
<proteinExistence type="predicted"/>
<dbReference type="KEGG" id="fgu:SD28_00555"/>
<feature type="transmembrane region" description="Helical" evidence="1">
    <location>
        <begin position="39"/>
        <end position="61"/>
    </location>
</feature>
<sequence length="67" mass="7616">MVLVSILAIVIALVFTVVVARMLYSFSYRKGLLQSRKDYIINAIIVGFVFFCVSSFLYVVMLNLFSI</sequence>
<keyword evidence="1" id="KW-1133">Transmembrane helix</keyword>
<dbReference type="HOGENOM" id="CLU_206481_0_0_6"/>
<protein>
    <submittedName>
        <fullName evidence="2">Uncharacterized protein</fullName>
    </submittedName>
</protein>
<dbReference type="Proteomes" id="UP000031104">
    <property type="component" value="Chromosome"/>
</dbReference>
<gene>
    <name evidence="2" type="ORF">SD28_00555</name>
</gene>